<feature type="domain" description="HNH" evidence="1">
    <location>
        <begin position="2"/>
        <end position="34"/>
    </location>
</feature>
<proteinExistence type="predicted"/>
<dbReference type="InterPro" id="IPR003615">
    <property type="entry name" value="HNH_nuc"/>
</dbReference>
<gene>
    <name evidence="2" type="ORF">D5R40_33245</name>
</gene>
<dbReference type="AlphaFoldDB" id="A0A3N6QQ96"/>
<comment type="caution">
    <text evidence="2">The sequence shown here is derived from an EMBL/GenBank/DDBJ whole genome shotgun (WGS) entry which is preliminary data.</text>
</comment>
<dbReference type="Pfam" id="PF01844">
    <property type="entry name" value="HNH"/>
    <property type="match status" value="1"/>
</dbReference>
<dbReference type="Gene3D" id="1.10.30.50">
    <property type="match status" value="1"/>
</dbReference>
<accession>A0A3N6QQ96</accession>
<keyword evidence="3" id="KW-1185">Reference proteome</keyword>
<dbReference type="GO" id="GO:0003676">
    <property type="term" value="F:nucleic acid binding"/>
    <property type="evidence" value="ECO:0007669"/>
    <property type="project" value="InterPro"/>
</dbReference>
<evidence type="ECO:0000313" key="2">
    <source>
        <dbReference type="EMBL" id="RQH17672.1"/>
    </source>
</evidence>
<reference evidence="2 3" key="1">
    <citation type="journal article" date="2018" name="ACS Chem. Biol.">
        <title>Ketoreductase domain dysfunction expands chemodiversity: malyngamide biosynthesis in the cyanobacterium Okeania hirsuta.</title>
        <authorList>
            <person name="Moss N.A."/>
            <person name="Leao T."/>
            <person name="Rankin M."/>
            <person name="McCullough T.M."/>
            <person name="Qu P."/>
            <person name="Korobeynikov A."/>
            <person name="Smith J.L."/>
            <person name="Gerwick L."/>
            <person name="Gerwick W.H."/>
        </authorList>
    </citation>
    <scope>NUCLEOTIDE SEQUENCE [LARGE SCALE GENOMIC DNA]</scope>
    <source>
        <strain evidence="2 3">PAB10Feb10-1</strain>
    </source>
</reference>
<evidence type="ECO:0000259" key="1">
    <source>
        <dbReference type="Pfam" id="PF01844"/>
    </source>
</evidence>
<dbReference type="GO" id="GO:0008270">
    <property type="term" value="F:zinc ion binding"/>
    <property type="evidence" value="ECO:0007669"/>
    <property type="project" value="InterPro"/>
</dbReference>
<protein>
    <recommendedName>
        <fullName evidence="1">HNH domain-containing protein</fullName>
    </recommendedName>
</protein>
<organism evidence="2 3">
    <name type="scientific">Okeania hirsuta</name>
    <dbReference type="NCBI Taxonomy" id="1458930"/>
    <lineage>
        <taxon>Bacteria</taxon>
        <taxon>Bacillati</taxon>
        <taxon>Cyanobacteriota</taxon>
        <taxon>Cyanophyceae</taxon>
        <taxon>Oscillatoriophycideae</taxon>
        <taxon>Oscillatoriales</taxon>
        <taxon>Microcoleaceae</taxon>
        <taxon>Okeania</taxon>
    </lineage>
</organism>
<dbReference type="CDD" id="cd00085">
    <property type="entry name" value="HNHc"/>
    <property type="match status" value="1"/>
</dbReference>
<name>A0A3N6QQ96_9CYAN</name>
<dbReference type="Proteomes" id="UP000269154">
    <property type="component" value="Unassembled WGS sequence"/>
</dbReference>
<dbReference type="GO" id="GO:0004519">
    <property type="term" value="F:endonuclease activity"/>
    <property type="evidence" value="ECO:0007669"/>
    <property type="project" value="InterPro"/>
</dbReference>
<dbReference type="EMBL" id="RCBY01000495">
    <property type="protein sequence ID" value="RQH17672.1"/>
    <property type="molecule type" value="Genomic_DNA"/>
</dbReference>
<sequence length="47" mass="5316">MLEKHHIEHKARGGNNTDKNLEVLHLHCHDKRHDAGKSLQAKAAVLN</sequence>
<dbReference type="InterPro" id="IPR002711">
    <property type="entry name" value="HNH"/>
</dbReference>
<evidence type="ECO:0000313" key="3">
    <source>
        <dbReference type="Proteomes" id="UP000269154"/>
    </source>
</evidence>
<dbReference type="OrthoDB" id="468044at2"/>